<comment type="similarity">
    <text evidence="5">Belongs to the PP2C family.</text>
</comment>
<comment type="subcellular location">
    <subcellularLocation>
        <location evidence="1">Membrane</location>
        <topology evidence="1">Peripheral membrane protein</topology>
    </subcellularLocation>
</comment>
<dbReference type="SUPFAM" id="SSF81606">
    <property type="entry name" value="PP2C-like"/>
    <property type="match status" value="1"/>
</dbReference>
<dbReference type="GeneID" id="40308416"/>
<feature type="domain" description="PPM-type phosphatase" evidence="7">
    <location>
        <begin position="48"/>
        <end position="509"/>
    </location>
</feature>
<dbReference type="PROSITE" id="PS51746">
    <property type="entry name" value="PPM_2"/>
    <property type="match status" value="1"/>
</dbReference>
<dbReference type="OrthoDB" id="10264738at2759"/>
<feature type="region of interest" description="Disordered" evidence="6">
    <location>
        <begin position="411"/>
        <end position="435"/>
    </location>
</feature>
<evidence type="ECO:0000256" key="3">
    <source>
        <dbReference type="ARBA" id="ARBA00022801"/>
    </source>
</evidence>
<dbReference type="PROSITE" id="PS01032">
    <property type="entry name" value="PPM_1"/>
    <property type="match status" value="1"/>
</dbReference>
<dbReference type="RefSeq" id="XP_029220986.1">
    <property type="nucleotide sequence ID" value="XM_029362021.1"/>
</dbReference>
<feature type="compositionally biased region" description="Polar residues" evidence="6">
    <location>
        <begin position="21"/>
        <end position="34"/>
    </location>
</feature>
<dbReference type="SMART" id="SM00332">
    <property type="entry name" value="PP2Cc"/>
    <property type="match status" value="1"/>
</dbReference>
<evidence type="ECO:0000313" key="9">
    <source>
        <dbReference type="Proteomes" id="UP000224006"/>
    </source>
</evidence>
<dbReference type="EMBL" id="NWUJ01000002">
    <property type="protein sequence ID" value="PFH36977.1"/>
    <property type="molecule type" value="Genomic_DNA"/>
</dbReference>
<dbReference type="InterPro" id="IPR000222">
    <property type="entry name" value="PP2C_BS"/>
</dbReference>
<dbReference type="PANTHER" id="PTHR13832">
    <property type="entry name" value="PROTEIN PHOSPHATASE 2C"/>
    <property type="match status" value="1"/>
</dbReference>
<evidence type="ECO:0000259" key="7">
    <source>
        <dbReference type="PROSITE" id="PS51746"/>
    </source>
</evidence>
<dbReference type="Pfam" id="PF00481">
    <property type="entry name" value="PP2C"/>
    <property type="match status" value="1"/>
</dbReference>
<dbReference type="InterPro" id="IPR015655">
    <property type="entry name" value="PP2C"/>
</dbReference>
<keyword evidence="4 5" id="KW-0904">Protein phosphatase</keyword>
<reference evidence="8 9" key="1">
    <citation type="submission" date="2017-09" db="EMBL/GenBank/DDBJ databases">
        <title>Genome sequencing of Besnoitia besnoiti strain Bb-Ger1.</title>
        <authorList>
            <person name="Schares G."/>
            <person name="Venepally P."/>
            <person name="Lorenzi H.A."/>
        </authorList>
    </citation>
    <scope>NUCLEOTIDE SEQUENCE [LARGE SCALE GENOMIC DNA]</scope>
    <source>
        <strain evidence="8 9">Bb-Ger1</strain>
    </source>
</reference>
<evidence type="ECO:0000256" key="1">
    <source>
        <dbReference type="ARBA" id="ARBA00004170"/>
    </source>
</evidence>
<dbReference type="Gene3D" id="3.60.40.10">
    <property type="entry name" value="PPM-type phosphatase domain"/>
    <property type="match status" value="2"/>
</dbReference>
<name>A0A2A9MMH9_BESBE</name>
<dbReference type="STRING" id="94643.A0A2A9MMH9"/>
<dbReference type="GO" id="GO:0046872">
    <property type="term" value="F:metal ion binding"/>
    <property type="evidence" value="ECO:0007669"/>
    <property type="project" value="UniProtKB-KW"/>
</dbReference>
<keyword evidence="9" id="KW-1185">Reference proteome</keyword>
<keyword evidence="2" id="KW-0479">Metal-binding</keyword>
<dbReference type="VEuPathDB" id="ToxoDB:BESB_034350"/>
<sequence length="642" mass="68152">MGFLPAEARRVPQGVPVASSPAAQNGRPTDTRNPGVSAGSPLPVVICGIGWSEDQGARPDMEDGMLVIADIAGVAHAWLLAIYDGHGGRQTVSALLDKLHVNVLRHLRSRAGARWQVCQQRASARIRDIQRRMQQLSSDQQRALTDLSVPMPSPESLLGLLRLNCIFQWLLQCGDPTAQGTGVDPERAPFAAPSFLTICSDEDVHAALNDAFIQTDHEILREQVVQSGATACLCLVRPVLRLERLLELNPEDLTEADWAVFSQVRHSADAVASAARAQAESQLVGMDVTVAHLGDSRAVLAYADGHADRLTHPSDHKASCDREVARVEELGGYVFGERVNGMLAIGRAFGDWSLKLPSETIQEIVQASSPTSRAFDRLRTMFGGSPTSAADHLESGGRRYVVSNEPDVRTQRLSGGAASCTKRSQMPASPRPSPSGQPALLILGCDGLFDVCSDQTVARLSLEFLHKLAAAHPDMTPSEAAEATARMLIEEAIGVRSSTDNVSVLVALLHPFGFSERVAALPCASPRRGVSLPTLQAGWLSQSAAPSMRSSLTEGVARHVFASKTPRTAAPEALARAALAADANTGVHETARADQVAAPSDCGQSVTPDLSASAGWAGGWLAKGLANTLHEASSRIASAIPY</sequence>
<dbReference type="Proteomes" id="UP000224006">
    <property type="component" value="Chromosome II"/>
</dbReference>
<evidence type="ECO:0000256" key="2">
    <source>
        <dbReference type="ARBA" id="ARBA00022723"/>
    </source>
</evidence>
<protein>
    <submittedName>
        <fullName evidence="8">Protein phosphatase 2C domain-containing protein</fullName>
    </submittedName>
</protein>
<dbReference type="GO" id="GO:0004722">
    <property type="term" value="F:protein serine/threonine phosphatase activity"/>
    <property type="evidence" value="ECO:0007669"/>
    <property type="project" value="InterPro"/>
</dbReference>
<gene>
    <name evidence="8" type="ORF">BESB_034350</name>
</gene>
<evidence type="ECO:0000313" key="8">
    <source>
        <dbReference type="EMBL" id="PFH36977.1"/>
    </source>
</evidence>
<accession>A0A2A9MMH9</accession>
<organism evidence="8 9">
    <name type="scientific">Besnoitia besnoiti</name>
    <name type="common">Apicomplexan protozoan</name>
    <dbReference type="NCBI Taxonomy" id="94643"/>
    <lineage>
        <taxon>Eukaryota</taxon>
        <taxon>Sar</taxon>
        <taxon>Alveolata</taxon>
        <taxon>Apicomplexa</taxon>
        <taxon>Conoidasida</taxon>
        <taxon>Coccidia</taxon>
        <taxon>Eucoccidiorida</taxon>
        <taxon>Eimeriorina</taxon>
        <taxon>Sarcocystidae</taxon>
        <taxon>Besnoitia</taxon>
    </lineage>
</organism>
<comment type="caution">
    <text evidence="8">The sequence shown here is derived from an EMBL/GenBank/DDBJ whole genome shotgun (WGS) entry which is preliminary data.</text>
</comment>
<dbReference type="PANTHER" id="PTHR13832:SF827">
    <property type="entry name" value="PROTEIN PHOSPHATASE 1L"/>
    <property type="match status" value="1"/>
</dbReference>
<dbReference type="InterPro" id="IPR001932">
    <property type="entry name" value="PPM-type_phosphatase-like_dom"/>
</dbReference>
<keyword evidence="3 5" id="KW-0378">Hydrolase</keyword>
<dbReference type="InterPro" id="IPR036457">
    <property type="entry name" value="PPM-type-like_dom_sf"/>
</dbReference>
<dbReference type="AlphaFoldDB" id="A0A2A9MMH9"/>
<dbReference type="CDD" id="cd00143">
    <property type="entry name" value="PP2Cc"/>
    <property type="match status" value="1"/>
</dbReference>
<evidence type="ECO:0000256" key="4">
    <source>
        <dbReference type="ARBA" id="ARBA00022912"/>
    </source>
</evidence>
<evidence type="ECO:0000256" key="5">
    <source>
        <dbReference type="RuleBase" id="RU003465"/>
    </source>
</evidence>
<feature type="region of interest" description="Disordered" evidence="6">
    <location>
        <begin position="1"/>
        <end position="38"/>
    </location>
</feature>
<proteinExistence type="inferred from homology"/>
<dbReference type="KEGG" id="bbes:BESB_034350"/>
<evidence type="ECO:0000256" key="6">
    <source>
        <dbReference type="SAM" id="MobiDB-lite"/>
    </source>
</evidence>
<dbReference type="GO" id="GO:0016020">
    <property type="term" value="C:membrane"/>
    <property type="evidence" value="ECO:0007669"/>
    <property type="project" value="UniProtKB-SubCell"/>
</dbReference>